<accession>A0A1R2AKQ7</accession>
<evidence type="ECO:0000313" key="1">
    <source>
        <dbReference type="EMBL" id="OMJ65113.1"/>
    </source>
</evidence>
<dbReference type="AlphaFoldDB" id="A0A1R2AKQ7"/>
<dbReference type="Proteomes" id="UP000187209">
    <property type="component" value="Unassembled WGS sequence"/>
</dbReference>
<comment type="caution">
    <text evidence="1">The sequence shown here is derived from an EMBL/GenBank/DDBJ whole genome shotgun (WGS) entry which is preliminary data.</text>
</comment>
<sequence length="245" mass="28307">MKNMDQEAFANKKSTLIFPTEIEISKVLNRIPLFQQASSLPFSMSLAIKSEVNKFLIDIEKNLGAEKTSKVIQSTVNVNKPIFVSKKTLIEHLCCGLLDQPYRLSFNDDIPRPAYKDKAFTLKGNIVDKNKNIVKLLEPMLFYAKLYKAEHPISQIEFTRHDEKILAGNPIIETLSGIYFRKLTIKEVSFYQPCKMYNLIIVPEDLNLIQPYVFLEIIVKTKNFKSCDLKKKIKIEELLEFEDLP</sequence>
<dbReference type="EMBL" id="MPUH01002445">
    <property type="protein sequence ID" value="OMJ65113.1"/>
    <property type="molecule type" value="Genomic_DNA"/>
</dbReference>
<keyword evidence="2" id="KW-1185">Reference proteome</keyword>
<protein>
    <submittedName>
        <fullName evidence="1">Uncharacterized protein</fullName>
    </submittedName>
</protein>
<proteinExistence type="predicted"/>
<reference evidence="1 2" key="1">
    <citation type="submission" date="2016-11" db="EMBL/GenBank/DDBJ databases">
        <title>The macronuclear genome of Stentor coeruleus: a giant cell with tiny introns.</title>
        <authorList>
            <person name="Slabodnick M."/>
            <person name="Ruby J.G."/>
            <person name="Reiff S.B."/>
            <person name="Swart E.C."/>
            <person name="Gosai S."/>
            <person name="Prabakaran S."/>
            <person name="Witkowska E."/>
            <person name="Larue G.E."/>
            <person name="Fisher S."/>
            <person name="Freeman R.M."/>
            <person name="Gunawardena J."/>
            <person name="Chu W."/>
            <person name="Stover N.A."/>
            <person name="Gregory B.D."/>
            <person name="Nowacki M."/>
            <person name="Derisi J."/>
            <person name="Roy S.W."/>
            <person name="Marshall W.F."/>
            <person name="Sood P."/>
        </authorList>
    </citation>
    <scope>NUCLEOTIDE SEQUENCE [LARGE SCALE GENOMIC DNA]</scope>
    <source>
        <strain evidence="1">WM001</strain>
    </source>
</reference>
<dbReference type="OrthoDB" id="285911at2759"/>
<organism evidence="1 2">
    <name type="scientific">Stentor coeruleus</name>
    <dbReference type="NCBI Taxonomy" id="5963"/>
    <lineage>
        <taxon>Eukaryota</taxon>
        <taxon>Sar</taxon>
        <taxon>Alveolata</taxon>
        <taxon>Ciliophora</taxon>
        <taxon>Postciliodesmatophora</taxon>
        <taxon>Heterotrichea</taxon>
        <taxon>Heterotrichida</taxon>
        <taxon>Stentoridae</taxon>
        <taxon>Stentor</taxon>
    </lineage>
</organism>
<name>A0A1R2AKQ7_9CILI</name>
<gene>
    <name evidence="1" type="ORF">SteCoe_39231</name>
</gene>
<evidence type="ECO:0000313" key="2">
    <source>
        <dbReference type="Proteomes" id="UP000187209"/>
    </source>
</evidence>